<comment type="cofactor">
    <cofactor evidence="1">
        <name>Zn(2+)</name>
        <dbReference type="ChEBI" id="CHEBI:29105"/>
    </cofactor>
</comment>
<organism evidence="5 6">
    <name type="scientific">Undibacter mobilis</name>
    <dbReference type="NCBI Taxonomy" id="2292256"/>
    <lineage>
        <taxon>Bacteria</taxon>
        <taxon>Pseudomonadati</taxon>
        <taxon>Pseudomonadota</taxon>
        <taxon>Alphaproteobacteria</taxon>
        <taxon>Hyphomicrobiales</taxon>
        <taxon>Nitrobacteraceae</taxon>
        <taxon>Undibacter</taxon>
    </lineage>
</organism>
<keyword evidence="6" id="KW-1185">Reference proteome</keyword>
<dbReference type="EMBL" id="QRGO01000001">
    <property type="protein sequence ID" value="RDV04676.1"/>
    <property type="molecule type" value="Genomic_DNA"/>
</dbReference>
<dbReference type="GO" id="GO:0043720">
    <property type="term" value="F:3-keto-5-aminohexanoate cleavage activity"/>
    <property type="evidence" value="ECO:0007669"/>
    <property type="project" value="InterPro"/>
</dbReference>
<evidence type="ECO:0000313" key="5">
    <source>
        <dbReference type="EMBL" id="RDV04676.1"/>
    </source>
</evidence>
<evidence type="ECO:0000256" key="1">
    <source>
        <dbReference type="ARBA" id="ARBA00001947"/>
    </source>
</evidence>
<proteinExistence type="predicted"/>
<dbReference type="InterPro" id="IPR008567">
    <property type="entry name" value="BKACE"/>
</dbReference>
<protein>
    <submittedName>
        <fullName evidence="5">3-keto-5-aminohexanoate cleavage protein</fullName>
    </submittedName>
</protein>
<dbReference type="Proteomes" id="UP000263993">
    <property type="component" value="Unassembled WGS sequence"/>
</dbReference>
<dbReference type="InterPro" id="IPR013785">
    <property type="entry name" value="Aldolase_TIM"/>
</dbReference>
<dbReference type="PANTHER" id="PTHR37418:SF2">
    <property type="entry name" value="3-KETO-5-AMINOHEXANOATE CLEAVAGE ENZYME"/>
    <property type="match status" value="1"/>
</dbReference>
<keyword evidence="2" id="KW-0808">Transferase</keyword>
<comment type="caution">
    <text evidence="5">The sequence shown here is derived from an EMBL/GenBank/DDBJ whole genome shotgun (WGS) entry which is preliminary data.</text>
</comment>
<dbReference type="OrthoDB" id="9805277at2"/>
<evidence type="ECO:0000256" key="3">
    <source>
        <dbReference type="ARBA" id="ARBA00022723"/>
    </source>
</evidence>
<sequence length="304" mass="32462">MSRPVILTCALTGGAALSGKNPAVPVTPAEIAQQAVDAAKAGATIAHIHVREPGTGAPSMRIDLYSEVVDRIRQADCGILINLTTGPGARFIPGNDDPRIGDPASTLAVWQKRVEHIEALRPDICSLDVGSMNFGQHVFINTPADLKKMAEAIRKVNVKPEMETFELGHIRLAKHLIEQGLIEAPPLFQICLGIPWGAPATPEVMMAMRNELPGGAEWAAFGIGAMQFPMVAQAVLLGGHVRVGLEDNLYLRRGMPAPHNAALVERAVTIIEQLDRNVASPGEARAILKLGQPEDVRFMPTAGA</sequence>
<accession>A0A371BAP6</accession>
<evidence type="ECO:0000313" key="6">
    <source>
        <dbReference type="Proteomes" id="UP000263993"/>
    </source>
</evidence>
<dbReference type="PANTHER" id="PTHR37418">
    <property type="entry name" value="3-KETO-5-AMINOHEXANOATE CLEAVAGE ENZYME-RELATED"/>
    <property type="match status" value="1"/>
</dbReference>
<dbReference type="GO" id="GO:0046872">
    <property type="term" value="F:metal ion binding"/>
    <property type="evidence" value="ECO:0007669"/>
    <property type="project" value="UniProtKB-KW"/>
</dbReference>
<gene>
    <name evidence="5" type="ORF">DXH78_08935</name>
</gene>
<evidence type="ECO:0000256" key="2">
    <source>
        <dbReference type="ARBA" id="ARBA00022679"/>
    </source>
</evidence>
<evidence type="ECO:0000256" key="4">
    <source>
        <dbReference type="ARBA" id="ARBA00022833"/>
    </source>
</evidence>
<dbReference type="AlphaFoldDB" id="A0A371BAP6"/>
<keyword evidence="3" id="KW-0479">Metal-binding</keyword>
<dbReference type="RefSeq" id="WP_115516701.1">
    <property type="nucleotide sequence ID" value="NZ_QRGO01000001.1"/>
</dbReference>
<reference evidence="6" key="1">
    <citation type="submission" date="2018-08" db="EMBL/GenBank/DDBJ databases">
        <authorList>
            <person name="Kim S.-J."/>
            <person name="Jung G.-Y."/>
        </authorList>
    </citation>
    <scope>NUCLEOTIDE SEQUENCE [LARGE SCALE GENOMIC DNA]</scope>
    <source>
        <strain evidence="6">GY_H</strain>
    </source>
</reference>
<dbReference type="Pfam" id="PF05853">
    <property type="entry name" value="BKACE"/>
    <property type="match status" value="1"/>
</dbReference>
<dbReference type="Gene3D" id="3.20.20.70">
    <property type="entry name" value="Aldolase class I"/>
    <property type="match status" value="1"/>
</dbReference>
<name>A0A371BAP6_9BRAD</name>
<keyword evidence="4" id="KW-0862">Zinc</keyword>